<accession>A0A1S8MAF1</accession>
<dbReference type="SUPFAM" id="SSF56601">
    <property type="entry name" value="beta-lactamase/transpeptidase-like"/>
    <property type="match status" value="1"/>
</dbReference>
<evidence type="ECO:0000256" key="2">
    <source>
        <dbReference type="ARBA" id="ARBA00007171"/>
    </source>
</evidence>
<gene>
    <name evidence="4" type="primary">pbp</name>
    <name evidence="4" type="ORF">CROST_000990</name>
</gene>
<dbReference type="InterPro" id="IPR050515">
    <property type="entry name" value="Beta-lactam/transpept"/>
</dbReference>
<dbReference type="GO" id="GO:0071555">
    <property type="term" value="P:cell wall organization"/>
    <property type="evidence" value="ECO:0007669"/>
    <property type="project" value="TreeGrafter"/>
</dbReference>
<dbReference type="AlphaFoldDB" id="A0A1S8MAF1"/>
<dbReference type="GO" id="GO:0071972">
    <property type="term" value="F:peptidoglycan L,D-transpeptidase activity"/>
    <property type="evidence" value="ECO:0007669"/>
    <property type="project" value="TreeGrafter"/>
</dbReference>
<dbReference type="KEGG" id="crw:CROST_000990"/>
<proteinExistence type="inferred from homology"/>
<organism evidence="4 5">
    <name type="scientific">Clostridium felsineum</name>
    <dbReference type="NCBI Taxonomy" id="36839"/>
    <lineage>
        <taxon>Bacteria</taxon>
        <taxon>Bacillati</taxon>
        <taxon>Bacillota</taxon>
        <taxon>Clostridia</taxon>
        <taxon>Eubacteriales</taxon>
        <taxon>Clostridiaceae</taxon>
        <taxon>Clostridium</taxon>
    </lineage>
</organism>
<dbReference type="InterPro" id="IPR012338">
    <property type="entry name" value="Beta-lactam/transpept-like"/>
</dbReference>
<sequence>MLYFVGIEILLLLMKNTSEKPLILTEAEKIFKEISCESSNFITTYILRRYNMKKRYLSLSIILLLIPLAFGCSSSDTPKASFDKYINAWSKNDYASMYSILSSDSKKSISKKDFLTRYEKIYDGIELNKVTVTPEYPSSYKKNSAGNVDVPFKVTMSTIAGNVTFNDTASFKETDKTWSLNWSSKMIYPDLKKDYKIRIEKTPAKRGEIKGINGAFLAQNSYIENVGIVPQKFTGDVENSKKQIASILNIDANDITKKLSASYVQPDMFISIAKLSADDTDKMSNLLKIPGIMITKTPARVYPLKEKAAMLTGYVQNISADELKKLKTKGYSKDSVIGKAGLEKIYENQLKATDGAEIYIDNNYNKKVKTIAKKAPKNGKDINLTIDTNLQGALYDEYKSDSGASVALNPKTGAVLALVSAPSYNPNDFILGMSSDKWNSLQNDANKPLLNRFKTTFAPGSTFKPITAAMALDLGKLNIDEDKKISGLKWQENSSWGNYSVTRDEAYSEPANLVNALVHSDNIYFAKTALSIGKDNFLSETKKLSIGDNFPFEYGLEPSKITSNGSIKDDIQLADSGYGQGEVLMNPVQLASIYTAFVNNGNIIAPYLDSSKATQGKVLVQGAFKSDTVNTILNDLTQVVSSPEGTGHGAYMADLPLAGKTGTAEIKKSQTDTTGTENGWFIAVNPSNPKLLVLEMYENVKGKGGSAYVVPNVKTIFQNFGK</sequence>
<dbReference type="InterPro" id="IPR001460">
    <property type="entry name" value="PCN-bd_Tpept"/>
</dbReference>
<dbReference type="EMBL" id="CP096983">
    <property type="protein sequence ID" value="URZ09428.1"/>
    <property type="molecule type" value="Genomic_DNA"/>
</dbReference>
<evidence type="ECO:0000256" key="3">
    <source>
        <dbReference type="ARBA" id="ARBA00023136"/>
    </source>
</evidence>
<evidence type="ECO:0000313" key="5">
    <source>
        <dbReference type="Proteomes" id="UP000190951"/>
    </source>
</evidence>
<dbReference type="Gene3D" id="3.30.1390.30">
    <property type="entry name" value="Penicillin-binding protein 2a, domain 3"/>
    <property type="match status" value="1"/>
</dbReference>
<dbReference type="GO" id="GO:0008658">
    <property type="term" value="F:penicillin binding"/>
    <property type="evidence" value="ECO:0007669"/>
    <property type="project" value="InterPro"/>
</dbReference>
<dbReference type="InterPro" id="IPR005311">
    <property type="entry name" value="PBP_dimer"/>
</dbReference>
<dbReference type="Proteomes" id="UP000190951">
    <property type="component" value="Chromosome"/>
</dbReference>
<dbReference type="InterPro" id="IPR036138">
    <property type="entry name" value="PBP_dimer_sf"/>
</dbReference>
<dbReference type="Gene3D" id="3.10.450.100">
    <property type="entry name" value="NTF2-like, domain 1"/>
    <property type="match status" value="1"/>
</dbReference>
<dbReference type="InterPro" id="IPR007887">
    <property type="entry name" value="MecA_N"/>
</dbReference>
<dbReference type="SUPFAM" id="SSF56519">
    <property type="entry name" value="Penicillin binding protein dimerisation domain"/>
    <property type="match status" value="1"/>
</dbReference>
<name>A0A1S8MAF1_9CLOT</name>
<dbReference type="PANTHER" id="PTHR30627:SF25">
    <property type="entry name" value="PENICILLIN-BINDING PROTEIN 3"/>
    <property type="match status" value="1"/>
</dbReference>
<dbReference type="SUPFAM" id="SSF54427">
    <property type="entry name" value="NTF2-like"/>
    <property type="match status" value="1"/>
</dbReference>
<evidence type="ECO:0000313" key="4">
    <source>
        <dbReference type="EMBL" id="URZ09428.1"/>
    </source>
</evidence>
<dbReference type="GO" id="GO:0046677">
    <property type="term" value="P:response to antibiotic"/>
    <property type="evidence" value="ECO:0007669"/>
    <property type="project" value="InterPro"/>
</dbReference>
<dbReference type="Gene3D" id="3.40.710.10">
    <property type="entry name" value="DD-peptidase/beta-lactamase superfamily"/>
    <property type="match status" value="1"/>
</dbReference>
<dbReference type="Pfam" id="PF05223">
    <property type="entry name" value="MecA_N"/>
    <property type="match status" value="1"/>
</dbReference>
<comment type="subcellular location">
    <subcellularLocation>
        <location evidence="1">Membrane</location>
    </subcellularLocation>
</comment>
<evidence type="ECO:0000256" key="1">
    <source>
        <dbReference type="ARBA" id="ARBA00004370"/>
    </source>
</evidence>
<dbReference type="GO" id="GO:0005886">
    <property type="term" value="C:plasma membrane"/>
    <property type="evidence" value="ECO:0007669"/>
    <property type="project" value="TreeGrafter"/>
</dbReference>
<keyword evidence="5" id="KW-1185">Reference proteome</keyword>
<reference evidence="4 5" key="1">
    <citation type="submission" date="2022-04" db="EMBL/GenBank/DDBJ databases">
        <title>Genome sequence of C. roseum typestrain.</title>
        <authorList>
            <person name="Poehlein A."/>
            <person name="Schoch T."/>
            <person name="Duerre P."/>
            <person name="Daniel R."/>
        </authorList>
    </citation>
    <scope>NUCLEOTIDE SEQUENCE [LARGE SCALE GENOMIC DNA]</scope>
    <source>
        <strain evidence="4 5">DSM 7320</strain>
    </source>
</reference>
<dbReference type="Pfam" id="PF00905">
    <property type="entry name" value="Transpeptidase"/>
    <property type="match status" value="1"/>
</dbReference>
<dbReference type="Pfam" id="PF03717">
    <property type="entry name" value="PBP_dimer"/>
    <property type="match status" value="1"/>
</dbReference>
<dbReference type="Gene3D" id="3.90.1310.10">
    <property type="entry name" value="Penicillin-binding protein 2a (Domain 2)"/>
    <property type="match status" value="1"/>
</dbReference>
<dbReference type="STRING" id="84029.CROST_32700"/>
<comment type="similarity">
    <text evidence="2">Belongs to the transpeptidase family.</text>
</comment>
<dbReference type="PANTHER" id="PTHR30627">
    <property type="entry name" value="PEPTIDOGLYCAN D,D-TRANSPEPTIDASE"/>
    <property type="match status" value="1"/>
</dbReference>
<keyword evidence="3" id="KW-0472">Membrane</keyword>
<protein>
    <submittedName>
        <fullName evidence="4">Beta-lactam-inducible penicillin-binding protein</fullName>
    </submittedName>
</protein>
<dbReference type="InterPro" id="IPR032710">
    <property type="entry name" value="NTF2-like_dom_sf"/>
</dbReference>